<evidence type="ECO:0000313" key="4">
    <source>
        <dbReference type="EMBL" id="MBD3927259.1"/>
    </source>
</evidence>
<keyword evidence="5" id="KW-1185">Reference proteome</keyword>
<accession>A0ABR8NLF0</accession>
<comment type="caution">
    <text evidence="4">The sequence shown here is derived from an EMBL/GenBank/DDBJ whole genome shotgun (WGS) entry which is preliminary data.</text>
</comment>
<evidence type="ECO:0000259" key="3">
    <source>
        <dbReference type="Pfam" id="PF17853"/>
    </source>
</evidence>
<dbReference type="PANTHER" id="PTHR33744:SF17">
    <property type="entry name" value="CONSERVED PROTEIN"/>
    <property type="match status" value="1"/>
</dbReference>
<dbReference type="InterPro" id="IPR041522">
    <property type="entry name" value="CdaR_GGDEF"/>
</dbReference>
<dbReference type="Gene3D" id="1.10.10.2840">
    <property type="entry name" value="PucR C-terminal helix-turn-helix domain"/>
    <property type="match status" value="1"/>
</dbReference>
<proteinExistence type="inferred from homology"/>
<gene>
    <name evidence="4" type="ORF">IEZ26_21740</name>
</gene>
<feature type="domain" description="PucR C-terminal helix-turn-helix" evidence="2">
    <location>
        <begin position="486"/>
        <end position="543"/>
    </location>
</feature>
<feature type="domain" description="CdaR GGDEF-like" evidence="3">
    <location>
        <begin position="317"/>
        <end position="431"/>
    </location>
</feature>
<dbReference type="Proteomes" id="UP000618818">
    <property type="component" value="Unassembled WGS sequence"/>
</dbReference>
<dbReference type="Pfam" id="PF17853">
    <property type="entry name" value="GGDEF_2"/>
    <property type="match status" value="1"/>
</dbReference>
<dbReference type="InterPro" id="IPR042070">
    <property type="entry name" value="PucR_C-HTH_sf"/>
</dbReference>
<evidence type="ECO:0000313" key="5">
    <source>
        <dbReference type="Proteomes" id="UP000618818"/>
    </source>
</evidence>
<evidence type="ECO:0000259" key="2">
    <source>
        <dbReference type="Pfam" id="PF13556"/>
    </source>
</evidence>
<dbReference type="InterPro" id="IPR025736">
    <property type="entry name" value="PucR_C-HTH_dom"/>
</dbReference>
<protein>
    <submittedName>
        <fullName evidence="4">Helix-turn-helix domain-containing protein</fullName>
    </submittedName>
</protein>
<dbReference type="Pfam" id="PF13556">
    <property type="entry name" value="HTH_30"/>
    <property type="match status" value="1"/>
</dbReference>
<name>A0ABR8NLF0_9ACTN</name>
<comment type="similarity">
    <text evidence="1">Belongs to the CdaR family.</text>
</comment>
<reference evidence="4 5" key="1">
    <citation type="submission" date="2020-09" db="EMBL/GenBank/DDBJ databases">
        <title>novel species in genus Nocardioides.</title>
        <authorList>
            <person name="Zhang G."/>
        </authorList>
    </citation>
    <scope>NUCLEOTIDE SEQUENCE [LARGE SCALE GENOMIC DNA]</scope>
    <source>
        <strain evidence="4 5">KCTC 39551</strain>
    </source>
</reference>
<organism evidence="4 5">
    <name type="scientific">Nocardioides cavernae</name>
    <dbReference type="NCBI Taxonomy" id="1921566"/>
    <lineage>
        <taxon>Bacteria</taxon>
        <taxon>Bacillati</taxon>
        <taxon>Actinomycetota</taxon>
        <taxon>Actinomycetes</taxon>
        <taxon>Propionibacteriales</taxon>
        <taxon>Nocardioidaceae</taxon>
        <taxon>Nocardioides</taxon>
    </lineage>
</organism>
<dbReference type="PANTHER" id="PTHR33744">
    <property type="entry name" value="CARBOHYDRATE DIACID REGULATOR"/>
    <property type="match status" value="1"/>
</dbReference>
<dbReference type="InterPro" id="IPR051448">
    <property type="entry name" value="CdaR-like_regulators"/>
</dbReference>
<evidence type="ECO:0000256" key="1">
    <source>
        <dbReference type="ARBA" id="ARBA00006754"/>
    </source>
</evidence>
<dbReference type="EMBL" id="JACXYZ010000005">
    <property type="protein sequence ID" value="MBD3927259.1"/>
    <property type="molecule type" value="Genomic_DNA"/>
</dbReference>
<sequence length="549" mass="57560">MLTSVSQRPRASLGRILDDLGDSLLELVAGDPDHEGEIGGVVIHDPDDEPVHPPGALVLGVGVPAADIAGLVRDVGRRGAVGLVVRAPVALTPELDTAIDEAGLALLGLRRGATWAQLTALLRSLLAEGDVGPAEPESLGGLPSGDLFAVANAIGALLDAPVTIEDRSSRVLAFSGRQDEADPSRVETIIGRQVPEKYARMLTELGVFRDLYRENRPVVVDPTMLGADTISKQRVAIAVRAGDEVLGSIWAAMDGEVTPERAAALQDAAKLVALHMLRVRAGADVQRRLRTDLVSTALEGGLGAGDALARLGLGGKQVVVLAVSLPAARVADQDADPGGLGELDRVADALAVHLSASVPSSAVAVVGGIAFALLPVHGSGPDPEQRAARLAEDFCERLGARLPTVVGVGGVGSDVGGVTASRAAAVRALRVLRDGHHAQRRVARLPDVHTESLLLELRDLAAARGERPMGPIARLLDYDARNDSGLTETLAAWLDALGDVRSAAARLFIHTNTLRYRLRRVEEISGLDLTDPDQRFAAMLQLRMLTPRP</sequence>